<dbReference type="InterPro" id="IPR023296">
    <property type="entry name" value="Glyco_hydro_beta-prop_sf"/>
</dbReference>
<dbReference type="PIRSF" id="PIRSF016202">
    <property type="entry name" value="PH1107"/>
    <property type="match status" value="1"/>
</dbReference>
<keyword evidence="4" id="KW-0326">Glycosidase</keyword>
<comment type="caution">
    <text evidence="4">The sequence shown here is derived from an EMBL/GenBank/DDBJ whole genome shotgun (WGS) entry which is preliminary data.</text>
</comment>
<organism evidence="4 5">
    <name type="scientific">Rhodohalobacter mucosus</name>
    <dbReference type="NCBI Taxonomy" id="2079485"/>
    <lineage>
        <taxon>Bacteria</taxon>
        <taxon>Pseudomonadati</taxon>
        <taxon>Balneolota</taxon>
        <taxon>Balneolia</taxon>
        <taxon>Balneolales</taxon>
        <taxon>Balneolaceae</taxon>
        <taxon>Rhodohalobacter</taxon>
    </lineage>
</organism>
<dbReference type="AlphaFoldDB" id="A0A316U2C0"/>
<dbReference type="PANTHER" id="PTHR34106:SF5">
    <property type="entry name" value="GLYCOSIDASE"/>
    <property type="match status" value="1"/>
</dbReference>
<dbReference type="OrthoDB" id="2534034at2"/>
<dbReference type="Pfam" id="PF04041">
    <property type="entry name" value="Glyco_hydro_130"/>
    <property type="match status" value="1"/>
</dbReference>
<keyword evidence="1" id="KW-0328">Glycosyltransferase</keyword>
<dbReference type="SUPFAM" id="SSF75005">
    <property type="entry name" value="Arabinanase/levansucrase/invertase"/>
    <property type="match status" value="1"/>
</dbReference>
<dbReference type="GO" id="GO:0016757">
    <property type="term" value="F:glycosyltransferase activity"/>
    <property type="evidence" value="ECO:0007669"/>
    <property type="project" value="UniProtKB-KW"/>
</dbReference>
<gene>
    <name evidence="4" type="ORF">DDZ15_03345</name>
</gene>
<keyword evidence="2" id="KW-0808">Transferase</keyword>
<dbReference type="RefSeq" id="WP_109644884.1">
    <property type="nucleotide sequence ID" value="NZ_QGGB01000003.1"/>
</dbReference>
<reference evidence="4 5" key="1">
    <citation type="submission" date="2018-05" db="EMBL/GenBank/DDBJ databases">
        <title>Rhodohalobacter halophilus gen. nov., sp. nov., a moderately halophilic member of the family Balneolaceae.</title>
        <authorList>
            <person name="Liu Z.-W."/>
        </authorList>
    </citation>
    <scope>NUCLEOTIDE SEQUENCE [LARGE SCALE GENOMIC DNA]</scope>
    <source>
        <strain evidence="4 5">8A47</strain>
    </source>
</reference>
<dbReference type="EMBL" id="QGGB01000003">
    <property type="protein sequence ID" value="PWN07316.1"/>
    <property type="molecule type" value="Genomic_DNA"/>
</dbReference>
<dbReference type="Gene3D" id="2.115.10.20">
    <property type="entry name" value="Glycosyl hydrolase domain, family 43"/>
    <property type="match status" value="1"/>
</dbReference>
<dbReference type="GO" id="GO:0016798">
    <property type="term" value="F:hydrolase activity, acting on glycosyl bonds"/>
    <property type="evidence" value="ECO:0007669"/>
    <property type="project" value="UniProtKB-KW"/>
</dbReference>
<sequence>MGTSSTTAALIIACFFLSGCYGKTDTSWQLGPFERHESNPILTPQGSTWEAKDLFNPAAWSDGETIYMLYRAEDSTGIGDWNGTSRIGLATSTDGVNFTREPDPVLEPSESWELPGGAEDPRLALIDSTFYLTYTAYDGETAHLALAASPDLRNWTKHGLVFPDRGWTKAGAIVPQRINGRYWMYFGDTNIWIAWSEDLVTWTAIEEPVMFPRDDHFDSRLIEPGPTPIITEHGILLLYNSADENLVYRTGQALFDLHDPSRLIRRSDTWFMEPVNELEVGGQIPNVVFIEGYAELNGRGYLYYGMGDSGIGVAFTDLE</sequence>
<dbReference type="PANTHER" id="PTHR34106">
    <property type="entry name" value="GLYCOSIDASE"/>
    <property type="match status" value="1"/>
</dbReference>
<dbReference type="CDD" id="cd18610">
    <property type="entry name" value="GH130_BT3780-like"/>
    <property type="match status" value="1"/>
</dbReference>
<evidence type="ECO:0000313" key="5">
    <source>
        <dbReference type="Proteomes" id="UP000245533"/>
    </source>
</evidence>
<dbReference type="Proteomes" id="UP000245533">
    <property type="component" value="Unassembled WGS sequence"/>
</dbReference>
<keyword evidence="5" id="KW-1185">Reference proteome</keyword>
<evidence type="ECO:0000256" key="1">
    <source>
        <dbReference type="ARBA" id="ARBA00022676"/>
    </source>
</evidence>
<proteinExistence type="inferred from homology"/>
<evidence type="ECO:0000313" key="4">
    <source>
        <dbReference type="EMBL" id="PWN07316.1"/>
    </source>
</evidence>
<protein>
    <submittedName>
        <fullName evidence="4">Glycosidase</fullName>
    </submittedName>
</protein>
<keyword evidence="4" id="KW-0378">Hydrolase</keyword>
<evidence type="ECO:0000256" key="3">
    <source>
        <dbReference type="ARBA" id="ARBA00024356"/>
    </source>
</evidence>
<accession>A0A316U2C0</accession>
<comment type="similarity">
    <text evidence="3">Belongs to the glycosyl hydrolase 130 family.</text>
</comment>
<dbReference type="InterPro" id="IPR007184">
    <property type="entry name" value="Mannoside_phosphorylase"/>
</dbReference>
<name>A0A316U2C0_9BACT</name>
<evidence type="ECO:0000256" key="2">
    <source>
        <dbReference type="ARBA" id="ARBA00022679"/>
    </source>
</evidence>